<sequence>MPSILRDVGELIHKYKEHNLKLVTNCSVQLSVPERSATAPSISSQLERLTYRDIWLARGGGLQICVQLSLTGSIASSLDKPSLIEGLGLALRNAEIWPQLCLQASLTLPPADDGPASSAADIVLSLTYAQDSKRGLRYASRAQPPEGVAQGGLCTVNISFCLSEISKGESRTKKRTRHQESKDHGVDIDSPLLDDYDLANGARLCMSQPTLGTLQTFDTGLEEYRSASQPVYLSDEDLLDGLYSPGHCINSFQSTLSNPGEATNPISGSGWVRKTARKRRADDELLDAGLGLHQLVKLTDIALRTLICDNRMSAPVGIKCLSKSVGPKLSEIAPALFSPGYHYAISQRSHFLPRIAHMFSCMQRRTTSTSLRKKLDCVAALRATGPILGDQAWKPGDPNHVISRQVEARLWGMLQRTLFDRLAARKLEPLTVPDSGPSFDPMLSEEMLDDILVSSHGPKLGSLTRVEDDDLPFSDFVDGDEDDPLLLDAMDVVNDDGPLDAYQDQDCATGRAELGSAEPLHDPRAIERPMERRDKFFTTEVWEGEKMPEQIVHYIVNAAISSKDVNAGDCRWQR</sequence>
<evidence type="ECO:0000313" key="2">
    <source>
        <dbReference type="Proteomes" id="UP000324767"/>
    </source>
</evidence>
<organism evidence="1 2">
    <name type="scientific">Lasallia pustulata</name>
    <dbReference type="NCBI Taxonomy" id="136370"/>
    <lineage>
        <taxon>Eukaryota</taxon>
        <taxon>Fungi</taxon>
        <taxon>Dikarya</taxon>
        <taxon>Ascomycota</taxon>
        <taxon>Pezizomycotina</taxon>
        <taxon>Lecanoromycetes</taxon>
        <taxon>OSLEUM clade</taxon>
        <taxon>Umbilicariomycetidae</taxon>
        <taxon>Umbilicariales</taxon>
        <taxon>Umbilicariaceae</taxon>
        <taxon>Lasallia</taxon>
    </lineage>
</organism>
<dbReference type="AlphaFoldDB" id="A0A5M8PMA5"/>
<accession>A0A5M8PMA5</accession>
<dbReference type="OrthoDB" id="4187154at2759"/>
<comment type="caution">
    <text evidence="1">The sequence shown here is derived from an EMBL/GenBank/DDBJ whole genome shotgun (WGS) entry which is preliminary data.</text>
</comment>
<gene>
    <name evidence="1" type="ORF">FRX48_05512</name>
</gene>
<name>A0A5M8PMA5_9LECA</name>
<dbReference type="EMBL" id="VXIT01000009">
    <property type="protein sequence ID" value="KAA6410093.1"/>
    <property type="molecule type" value="Genomic_DNA"/>
</dbReference>
<protein>
    <submittedName>
        <fullName evidence="1">Uncharacterized protein</fullName>
    </submittedName>
</protein>
<reference evidence="1 2" key="1">
    <citation type="submission" date="2019-09" db="EMBL/GenBank/DDBJ databases">
        <title>The hologenome of the rock-dwelling lichen Lasallia pustulata.</title>
        <authorList>
            <person name="Greshake Tzovaras B."/>
            <person name="Segers F."/>
            <person name="Bicker A."/>
            <person name="Dal Grande F."/>
            <person name="Otte J."/>
            <person name="Hankeln T."/>
            <person name="Schmitt I."/>
            <person name="Ebersberger I."/>
        </authorList>
    </citation>
    <scope>NUCLEOTIDE SEQUENCE [LARGE SCALE GENOMIC DNA]</scope>
    <source>
        <strain evidence="1">A1-1</strain>
    </source>
</reference>
<dbReference type="Proteomes" id="UP000324767">
    <property type="component" value="Unassembled WGS sequence"/>
</dbReference>
<proteinExistence type="predicted"/>
<evidence type="ECO:0000313" key="1">
    <source>
        <dbReference type="EMBL" id="KAA6410093.1"/>
    </source>
</evidence>